<comment type="similarity">
    <text evidence="2 9">Belongs to the glycosyl hydrolase 28 family.</text>
</comment>
<dbReference type="SMART" id="SM00710">
    <property type="entry name" value="PbH1"/>
    <property type="match status" value="5"/>
</dbReference>
<evidence type="ECO:0000256" key="4">
    <source>
        <dbReference type="ARBA" id="ARBA00022525"/>
    </source>
</evidence>
<keyword evidence="4" id="KW-0964">Secreted</keyword>
<evidence type="ECO:0000256" key="8">
    <source>
        <dbReference type="PROSITE-ProRule" id="PRU10052"/>
    </source>
</evidence>
<keyword evidence="10" id="KW-0732">Signal</keyword>
<keyword evidence="12" id="KW-1185">Reference proteome</keyword>
<dbReference type="Pfam" id="PF00295">
    <property type="entry name" value="Glyco_hydro_28"/>
    <property type="match status" value="2"/>
</dbReference>
<evidence type="ECO:0000256" key="10">
    <source>
        <dbReference type="SAM" id="SignalP"/>
    </source>
</evidence>
<keyword evidence="7" id="KW-0961">Cell wall biogenesis/degradation</keyword>
<evidence type="ECO:0000256" key="6">
    <source>
        <dbReference type="ARBA" id="ARBA00023295"/>
    </source>
</evidence>
<evidence type="ECO:0008006" key="13">
    <source>
        <dbReference type="Google" id="ProtNLM"/>
    </source>
</evidence>
<dbReference type="PANTHER" id="PTHR31375">
    <property type="match status" value="1"/>
</dbReference>
<evidence type="ECO:0000256" key="5">
    <source>
        <dbReference type="ARBA" id="ARBA00022801"/>
    </source>
</evidence>
<dbReference type="Gene3D" id="2.160.20.10">
    <property type="entry name" value="Single-stranded right-handed beta-helix, Pectin lyase-like"/>
    <property type="match status" value="1"/>
</dbReference>
<reference evidence="11 12" key="1">
    <citation type="journal article" date="2022" name="Nat. Plants">
        <title>Genomes of leafy and leafless Platanthera orchids illuminate the evolution of mycoheterotrophy.</title>
        <authorList>
            <person name="Li M.H."/>
            <person name="Liu K.W."/>
            <person name="Li Z."/>
            <person name="Lu H.C."/>
            <person name="Ye Q.L."/>
            <person name="Zhang D."/>
            <person name="Wang J.Y."/>
            <person name="Li Y.F."/>
            <person name="Zhong Z.M."/>
            <person name="Liu X."/>
            <person name="Yu X."/>
            <person name="Liu D.K."/>
            <person name="Tu X.D."/>
            <person name="Liu B."/>
            <person name="Hao Y."/>
            <person name="Liao X.Y."/>
            <person name="Jiang Y.T."/>
            <person name="Sun W.H."/>
            <person name="Chen J."/>
            <person name="Chen Y.Q."/>
            <person name="Ai Y."/>
            <person name="Zhai J.W."/>
            <person name="Wu S.S."/>
            <person name="Zhou Z."/>
            <person name="Hsiao Y.Y."/>
            <person name="Wu W.L."/>
            <person name="Chen Y.Y."/>
            <person name="Lin Y.F."/>
            <person name="Hsu J.L."/>
            <person name="Li C.Y."/>
            <person name="Wang Z.W."/>
            <person name="Zhao X."/>
            <person name="Zhong W.Y."/>
            <person name="Ma X.K."/>
            <person name="Ma L."/>
            <person name="Huang J."/>
            <person name="Chen G.Z."/>
            <person name="Huang M.Z."/>
            <person name="Huang L."/>
            <person name="Peng D.H."/>
            <person name="Luo Y.B."/>
            <person name="Zou S.Q."/>
            <person name="Chen S.P."/>
            <person name="Lan S."/>
            <person name="Tsai W.C."/>
            <person name="Van de Peer Y."/>
            <person name="Liu Z.J."/>
        </authorList>
    </citation>
    <scope>NUCLEOTIDE SEQUENCE [LARGE SCALE GENOMIC DNA]</scope>
    <source>
        <tissue evidence="11">Flower</tissue>
    </source>
</reference>
<protein>
    <recommendedName>
        <fullName evidence="13">Polygalacturonase</fullName>
    </recommendedName>
</protein>
<organism evidence="11 12">
    <name type="scientific">Platanthera guangdongensis</name>
    <dbReference type="NCBI Taxonomy" id="2320717"/>
    <lineage>
        <taxon>Eukaryota</taxon>
        <taxon>Viridiplantae</taxon>
        <taxon>Streptophyta</taxon>
        <taxon>Embryophyta</taxon>
        <taxon>Tracheophyta</taxon>
        <taxon>Spermatophyta</taxon>
        <taxon>Magnoliopsida</taxon>
        <taxon>Liliopsida</taxon>
        <taxon>Asparagales</taxon>
        <taxon>Orchidaceae</taxon>
        <taxon>Orchidoideae</taxon>
        <taxon>Orchideae</taxon>
        <taxon>Orchidinae</taxon>
        <taxon>Platanthera</taxon>
    </lineage>
</organism>
<proteinExistence type="inferred from homology"/>
<keyword evidence="5 9" id="KW-0378">Hydrolase</keyword>
<keyword evidence="3" id="KW-0134">Cell wall</keyword>
<dbReference type="EMBL" id="JBBWWR010000001">
    <property type="protein sequence ID" value="KAK8970702.1"/>
    <property type="molecule type" value="Genomic_DNA"/>
</dbReference>
<feature type="signal peptide" evidence="10">
    <location>
        <begin position="1"/>
        <end position="27"/>
    </location>
</feature>
<feature type="chain" id="PRO_5045633896" description="Polygalacturonase" evidence="10">
    <location>
        <begin position="28"/>
        <end position="429"/>
    </location>
</feature>
<dbReference type="SUPFAM" id="SSF51126">
    <property type="entry name" value="Pectin lyase-like"/>
    <property type="match status" value="1"/>
</dbReference>
<evidence type="ECO:0000313" key="11">
    <source>
        <dbReference type="EMBL" id="KAK8970702.1"/>
    </source>
</evidence>
<sequence length="429" mass="45732">MARPAANSVLLSLILAELLCFSSVTMAAYNVVSFGAKPDGRTDSAPAFTAAWRNACSSGEPATMVVPEGKFLVSRALFQGPCKNNKIRIFIQGSLVGYSGYSGAPEWITFKYVTGVSVYGGTFDARGQSLWACKAARRHCPNGSRALTISQSKDVLLSGVKVMNSENFQVGILFSRAVTVVGATITAPWDSPNTDGIHLHMSTGVTVTGSTISTGDDCISIGEGVTNTWIENIHCGPGHGISIGSLGGSPGNNAGVQNVTVGSVVFAGTQNGFRIKTWATPYKGFVKGVTFQHAAMINVKNPIIIDQNYCPYHKNCPNQVCIFIFKSNNYTQLHFGYVQITQFHNDVMQARLLRSSGIKITDVVFNDVHGTSAKTVAINLECSPTNPCRGIELRDIKLSYQGGKQQTAQSLCDNVQGISAGVITPPSCL</sequence>
<evidence type="ECO:0000256" key="3">
    <source>
        <dbReference type="ARBA" id="ARBA00022512"/>
    </source>
</evidence>
<comment type="caution">
    <text evidence="11">The sequence shown here is derived from an EMBL/GenBank/DDBJ whole genome shotgun (WGS) entry which is preliminary data.</text>
</comment>
<evidence type="ECO:0000256" key="9">
    <source>
        <dbReference type="RuleBase" id="RU361169"/>
    </source>
</evidence>
<feature type="active site" evidence="8">
    <location>
        <position position="239"/>
    </location>
</feature>
<dbReference type="Proteomes" id="UP001412067">
    <property type="component" value="Unassembled WGS sequence"/>
</dbReference>
<evidence type="ECO:0000256" key="2">
    <source>
        <dbReference type="ARBA" id="ARBA00008834"/>
    </source>
</evidence>
<accession>A0ABR2N381</accession>
<gene>
    <name evidence="11" type="ORF">KSP40_PGU022475</name>
</gene>
<dbReference type="PROSITE" id="PS00502">
    <property type="entry name" value="POLYGALACTURONASE"/>
    <property type="match status" value="1"/>
</dbReference>
<name>A0ABR2N381_9ASPA</name>
<evidence type="ECO:0000256" key="7">
    <source>
        <dbReference type="ARBA" id="ARBA00023316"/>
    </source>
</evidence>
<evidence type="ECO:0000256" key="1">
    <source>
        <dbReference type="ARBA" id="ARBA00004191"/>
    </source>
</evidence>
<dbReference type="InterPro" id="IPR012334">
    <property type="entry name" value="Pectin_lyas_fold"/>
</dbReference>
<dbReference type="InterPro" id="IPR011050">
    <property type="entry name" value="Pectin_lyase_fold/virulence"/>
</dbReference>
<dbReference type="InterPro" id="IPR006626">
    <property type="entry name" value="PbH1"/>
</dbReference>
<evidence type="ECO:0000313" key="12">
    <source>
        <dbReference type="Proteomes" id="UP001412067"/>
    </source>
</evidence>
<comment type="subcellular location">
    <subcellularLocation>
        <location evidence="1">Secreted</location>
        <location evidence="1">Cell wall</location>
    </subcellularLocation>
</comment>
<keyword evidence="6 9" id="KW-0326">Glycosidase</keyword>
<dbReference type="InterPro" id="IPR000743">
    <property type="entry name" value="Glyco_hydro_28"/>
</dbReference>